<gene>
    <name evidence="2" type="ORF">RhiirA5_288545</name>
</gene>
<dbReference type="VEuPathDB" id="FungiDB:FUN_011043"/>
<evidence type="ECO:0008006" key="4">
    <source>
        <dbReference type="Google" id="ProtNLM"/>
    </source>
</evidence>
<sequence length="280" mass="32785">LLILLGGVTIFDSLSCENFTLRCHVIMWTGDIPAISKLMNMTGHNSYIGCRFCYLKGIYCQHSKHIYYPCSIPRDYSGIPDIQDFDPLNLPKRTPRTFERDISNIENESRNSIRQSFVKNSGVSGRSILTELETISFPKSFPLDIMHLFFENVAIHMFKHWSGAFYKRINTSNEPFVLSKNQWKEIGELMESNRKQMPLEFGRPLRNIQKHYNGFKAAEWSNWITMFSLPFLNQKLPRLYLEGWSKFVTAVQLCLKWRITNNDLTNVQSLLVEFFIHYES</sequence>
<evidence type="ECO:0000313" key="3">
    <source>
        <dbReference type="Proteomes" id="UP000232722"/>
    </source>
</evidence>
<accession>A0A2N0PV15</accession>
<feature type="non-terminal residue" evidence="2">
    <location>
        <position position="1"/>
    </location>
</feature>
<name>A0A2N0PV15_9GLOM</name>
<reference evidence="2 3" key="2">
    <citation type="submission" date="2017-09" db="EMBL/GenBank/DDBJ databases">
        <title>Extensive intraspecific genome diversity in a model arbuscular mycorrhizal fungus.</title>
        <authorList>
            <person name="Chen E.C."/>
            <person name="Morin E."/>
            <person name="Beaudet D."/>
            <person name="Noel J."/>
            <person name="Ndikumana S."/>
            <person name="Charron P."/>
            <person name="St-Onge C."/>
            <person name="Giorgi J."/>
            <person name="Grigoriev I.V."/>
            <person name="Roux C."/>
            <person name="Martin F.M."/>
            <person name="Corradi N."/>
        </authorList>
    </citation>
    <scope>NUCLEOTIDE SEQUENCE [LARGE SCALE GENOMIC DNA]</scope>
    <source>
        <strain evidence="2 3">A5</strain>
    </source>
</reference>
<comment type="caution">
    <text evidence="2">The sequence shown here is derived from an EMBL/GenBank/DDBJ whole genome shotgun (WGS) entry which is preliminary data.</text>
</comment>
<proteinExistence type="predicted"/>
<organism evidence="2 3">
    <name type="scientific">Rhizophagus irregularis</name>
    <dbReference type="NCBI Taxonomy" id="588596"/>
    <lineage>
        <taxon>Eukaryota</taxon>
        <taxon>Fungi</taxon>
        <taxon>Fungi incertae sedis</taxon>
        <taxon>Mucoromycota</taxon>
        <taxon>Glomeromycotina</taxon>
        <taxon>Glomeromycetes</taxon>
        <taxon>Glomerales</taxon>
        <taxon>Glomeraceae</taxon>
        <taxon>Rhizophagus</taxon>
    </lineage>
</organism>
<dbReference type="PANTHER" id="PTHR46579:SF1">
    <property type="entry name" value="F5_8 TYPE C DOMAIN-CONTAINING PROTEIN"/>
    <property type="match status" value="1"/>
</dbReference>
<dbReference type="EMBL" id="LLXJ01000366">
    <property type="protein sequence ID" value="PKC10645.1"/>
    <property type="molecule type" value="Genomic_DNA"/>
</dbReference>
<evidence type="ECO:0000313" key="2">
    <source>
        <dbReference type="EMBL" id="PKC10645.1"/>
    </source>
</evidence>
<evidence type="ECO:0000256" key="1">
    <source>
        <dbReference type="SAM" id="SignalP"/>
    </source>
</evidence>
<dbReference type="Proteomes" id="UP000232722">
    <property type="component" value="Unassembled WGS sequence"/>
</dbReference>
<keyword evidence="1" id="KW-0732">Signal</keyword>
<feature type="signal peptide" evidence="1">
    <location>
        <begin position="1"/>
        <end position="16"/>
    </location>
</feature>
<protein>
    <recommendedName>
        <fullName evidence="4">Transposase domain-containing protein</fullName>
    </recommendedName>
</protein>
<dbReference type="VEuPathDB" id="FungiDB:RhiirA1_345390"/>
<dbReference type="PANTHER" id="PTHR46579">
    <property type="entry name" value="F5/8 TYPE C DOMAIN-CONTAINING PROTEIN-RELATED"/>
    <property type="match status" value="1"/>
</dbReference>
<reference evidence="2 3" key="1">
    <citation type="submission" date="2016-04" db="EMBL/GenBank/DDBJ databases">
        <title>Genome analyses suggest a sexual origin of heterokaryosis in a supposedly ancient asexual fungus.</title>
        <authorList>
            <person name="Ropars J."/>
            <person name="Sedzielewska K."/>
            <person name="Noel J."/>
            <person name="Charron P."/>
            <person name="Farinelli L."/>
            <person name="Marton T."/>
            <person name="Kruger M."/>
            <person name="Pelin A."/>
            <person name="Brachmann A."/>
            <person name="Corradi N."/>
        </authorList>
    </citation>
    <scope>NUCLEOTIDE SEQUENCE [LARGE SCALE GENOMIC DNA]</scope>
    <source>
        <strain evidence="2 3">A5</strain>
    </source>
</reference>
<dbReference type="AlphaFoldDB" id="A0A2N0PV15"/>
<feature type="chain" id="PRO_5014994104" description="Transposase domain-containing protein" evidence="1">
    <location>
        <begin position="17"/>
        <end position="280"/>
    </location>
</feature>